<dbReference type="Gene3D" id="2.60.120.560">
    <property type="entry name" value="Exo-inulinase, domain 1"/>
    <property type="match status" value="1"/>
</dbReference>
<evidence type="ECO:0000313" key="3">
    <source>
        <dbReference type="EMBL" id="QEC67723.1"/>
    </source>
</evidence>
<dbReference type="AlphaFoldDB" id="A0A5B8V9X3"/>
<accession>A0A5B8V9X3</accession>
<reference evidence="3 4" key="1">
    <citation type="journal article" date="2016" name="Int. J. Syst. Evol. Microbiol.">
        <title>Panacibacter ginsenosidivorans gen. nov., sp. nov., with ginsenoside converting activity isolated from soil of a ginseng field.</title>
        <authorList>
            <person name="Siddiqi M.Z."/>
            <person name="Muhammad Shafi S."/>
            <person name="Choi K.D."/>
            <person name="Im W.T."/>
        </authorList>
    </citation>
    <scope>NUCLEOTIDE SEQUENCE [LARGE SCALE GENOMIC DNA]</scope>
    <source>
        <strain evidence="3 4">Gsoil1550</strain>
    </source>
</reference>
<dbReference type="PROSITE" id="PS51257">
    <property type="entry name" value="PROKAR_LIPOPROTEIN"/>
    <property type="match status" value="1"/>
</dbReference>
<organism evidence="3 4">
    <name type="scientific">Panacibacter ginsenosidivorans</name>
    <dbReference type="NCBI Taxonomy" id="1813871"/>
    <lineage>
        <taxon>Bacteria</taxon>
        <taxon>Pseudomonadati</taxon>
        <taxon>Bacteroidota</taxon>
        <taxon>Chitinophagia</taxon>
        <taxon>Chitinophagales</taxon>
        <taxon>Chitinophagaceae</taxon>
        <taxon>Panacibacter</taxon>
    </lineage>
</organism>
<dbReference type="InterPro" id="IPR010496">
    <property type="entry name" value="AL/BT2_dom"/>
</dbReference>
<sequence length="250" mass="27277">MKMLILSAVIALALTACGTGTEKAATEDTASAVATETTAMDTGWVSLFDGTTLAGWHSYGKTEPGKAWSVDSGAIHLSAAAKKAYQTDGGGDLVSNDEYENFDLKLEWNISKAGNSGIIFYVHEDTAKYKETWNTGLEMQVLDNDGHSDGKIPKHRAGNLYDLIAANPETVKGPGQWNQAEIVSNKGQLDLYLNGTKVVSTTLWDDNWKKLVAGSKFKDMPDWGTFTKGHIALQDHGNDVWYRNIMIKKL</sequence>
<dbReference type="RefSeq" id="WP_147189530.1">
    <property type="nucleotide sequence ID" value="NZ_CP042435.1"/>
</dbReference>
<keyword evidence="1" id="KW-0732">Signal</keyword>
<evidence type="ECO:0000313" key="4">
    <source>
        <dbReference type="Proteomes" id="UP000321533"/>
    </source>
</evidence>
<name>A0A5B8V9X3_9BACT</name>
<dbReference type="EMBL" id="CP042435">
    <property type="protein sequence ID" value="QEC67723.1"/>
    <property type="molecule type" value="Genomic_DNA"/>
</dbReference>
<dbReference type="KEGG" id="pgin:FRZ67_10615"/>
<dbReference type="Proteomes" id="UP000321533">
    <property type="component" value="Chromosome"/>
</dbReference>
<feature type="chain" id="PRO_5022933979" evidence="1">
    <location>
        <begin position="25"/>
        <end position="250"/>
    </location>
</feature>
<dbReference type="OrthoDB" id="659240at2"/>
<gene>
    <name evidence="3" type="ORF">FRZ67_10615</name>
</gene>
<protein>
    <submittedName>
        <fullName evidence="3">DUF1080 domain-containing protein</fullName>
    </submittedName>
</protein>
<dbReference type="Pfam" id="PF06439">
    <property type="entry name" value="3keto-disac_hyd"/>
    <property type="match status" value="1"/>
</dbReference>
<dbReference type="GO" id="GO:0016787">
    <property type="term" value="F:hydrolase activity"/>
    <property type="evidence" value="ECO:0007669"/>
    <property type="project" value="InterPro"/>
</dbReference>
<evidence type="ECO:0000259" key="2">
    <source>
        <dbReference type="Pfam" id="PF06439"/>
    </source>
</evidence>
<feature type="domain" description="3-keto-alpha-glucoside-1,2-lyase/3-keto-2-hydroxy-glucal hydratase" evidence="2">
    <location>
        <begin position="43"/>
        <end position="248"/>
    </location>
</feature>
<feature type="signal peptide" evidence="1">
    <location>
        <begin position="1"/>
        <end position="24"/>
    </location>
</feature>
<keyword evidence="4" id="KW-1185">Reference proteome</keyword>
<evidence type="ECO:0000256" key="1">
    <source>
        <dbReference type="SAM" id="SignalP"/>
    </source>
</evidence>
<proteinExistence type="predicted"/>